<comment type="caution">
    <text evidence="4">The sequence shown here is derived from an EMBL/GenBank/DDBJ whole genome shotgun (WGS) entry which is preliminary data.</text>
</comment>
<dbReference type="InterPro" id="IPR035979">
    <property type="entry name" value="RBD_domain_sf"/>
</dbReference>
<feature type="region of interest" description="Disordered" evidence="2">
    <location>
        <begin position="93"/>
        <end position="115"/>
    </location>
</feature>
<name>A0A4Q1C8R6_9BACT</name>
<dbReference type="PROSITE" id="PS50102">
    <property type="entry name" value="RRM"/>
    <property type="match status" value="1"/>
</dbReference>
<dbReference type="GO" id="GO:0003723">
    <property type="term" value="F:RNA binding"/>
    <property type="evidence" value="ECO:0007669"/>
    <property type="project" value="UniProtKB-KW"/>
</dbReference>
<dbReference type="Proteomes" id="UP000290218">
    <property type="component" value="Unassembled WGS sequence"/>
</dbReference>
<organism evidence="4 5">
    <name type="scientific">Oleiharenicola lentus</name>
    <dbReference type="NCBI Taxonomy" id="2508720"/>
    <lineage>
        <taxon>Bacteria</taxon>
        <taxon>Pseudomonadati</taxon>
        <taxon>Verrucomicrobiota</taxon>
        <taxon>Opitutia</taxon>
        <taxon>Opitutales</taxon>
        <taxon>Opitutaceae</taxon>
        <taxon>Oleiharenicola</taxon>
    </lineage>
</organism>
<evidence type="ECO:0000259" key="3">
    <source>
        <dbReference type="PROSITE" id="PS50102"/>
    </source>
</evidence>
<dbReference type="PANTHER" id="PTHR48029">
    <property type="entry name" value="NUCLEOLAR PROTEIN 8"/>
    <property type="match status" value="1"/>
</dbReference>
<evidence type="ECO:0000313" key="4">
    <source>
        <dbReference type="EMBL" id="RXK55344.1"/>
    </source>
</evidence>
<dbReference type="PANTHER" id="PTHR48029:SF1">
    <property type="entry name" value="NUCLEOLAR PROTEIN 8"/>
    <property type="match status" value="1"/>
</dbReference>
<proteinExistence type="predicted"/>
<gene>
    <name evidence="4" type="ORF">ESB00_05450</name>
</gene>
<evidence type="ECO:0000313" key="5">
    <source>
        <dbReference type="Proteomes" id="UP000290218"/>
    </source>
</evidence>
<dbReference type="SUPFAM" id="SSF54928">
    <property type="entry name" value="RNA-binding domain, RBD"/>
    <property type="match status" value="1"/>
</dbReference>
<evidence type="ECO:0000256" key="1">
    <source>
        <dbReference type="ARBA" id="ARBA00022884"/>
    </source>
</evidence>
<sequence>MHIRMNSRVYVSNLPEVTTEENLRTAFGPFGDIAKVFVATDRDTALPTYAFITYATVGDMTASIAGMNDADFHGRKLAVSVAREAKVAPAPRRIVLPMAGPRRGPGGPARGPVRR</sequence>
<dbReference type="EMBL" id="SDHX01000001">
    <property type="protein sequence ID" value="RXK55344.1"/>
    <property type="molecule type" value="Genomic_DNA"/>
</dbReference>
<dbReference type="AlphaFoldDB" id="A0A4Q1C8R6"/>
<dbReference type="SMART" id="SM00360">
    <property type="entry name" value="RRM"/>
    <property type="match status" value="1"/>
</dbReference>
<keyword evidence="5" id="KW-1185">Reference proteome</keyword>
<dbReference type="InterPro" id="IPR000504">
    <property type="entry name" value="RRM_dom"/>
</dbReference>
<dbReference type="Gene3D" id="3.30.70.330">
    <property type="match status" value="1"/>
</dbReference>
<accession>A0A4Q1C8R6</accession>
<dbReference type="OrthoDB" id="9798855at2"/>
<feature type="domain" description="RRM" evidence="3">
    <location>
        <begin position="7"/>
        <end position="84"/>
    </location>
</feature>
<dbReference type="InterPro" id="IPR012677">
    <property type="entry name" value="Nucleotide-bd_a/b_plait_sf"/>
</dbReference>
<protein>
    <submittedName>
        <fullName evidence="4">RNA-binding protein</fullName>
    </submittedName>
</protein>
<keyword evidence="1" id="KW-0694">RNA-binding</keyword>
<reference evidence="4 5" key="1">
    <citation type="submission" date="2019-01" db="EMBL/GenBank/DDBJ databases">
        <title>Lacunisphaera sp. strain TWA-58.</title>
        <authorList>
            <person name="Chen W.-M."/>
        </authorList>
    </citation>
    <scope>NUCLEOTIDE SEQUENCE [LARGE SCALE GENOMIC DNA]</scope>
    <source>
        <strain evidence="4 5">TWA-58</strain>
    </source>
</reference>
<evidence type="ECO:0000256" key="2">
    <source>
        <dbReference type="SAM" id="MobiDB-lite"/>
    </source>
</evidence>
<dbReference type="Pfam" id="PF00076">
    <property type="entry name" value="RRM_1"/>
    <property type="match status" value="1"/>
</dbReference>